<dbReference type="InterPro" id="IPR005199">
    <property type="entry name" value="Glyco_hydro_79"/>
</dbReference>
<evidence type="ECO:0000313" key="3">
    <source>
        <dbReference type="RefSeq" id="XP_038971901.1"/>
    </source>
</evidence>
<sequence>MFGFSQGCLPMHRWDELNGFFKKAGAVIIFGLNALNGRVHLPGGSLGGPWNSTNAASFIHYTVNKGYTIHGWELGLWEMGGALLRLLGFCFWAFLWLSSFVAVDAVGASPPAGASKGTAVVDGTTAIAVTDDDFVCATLDWWPPEMCDYGTCSWGLASVLNLNLSNKILLNAVKEFSPLKLRIGGSLQDKVIYGVDPQQPCTPFVKKKSEMFGFSQGCLPMHRWDELNGFLKKAGAVIIFGLNALNGRVHLPGGSLGGPWNSTNAASFIHYTVNKGYTIHGWELGLWEMGGALLRLLGFCFWAFLWLSSFVAVDAVGASPPAGASKGTAVVDGTTAIAVTDDDFVCATLDWWPPEKCDYGTCSWGLASVLNLNLSNKILLNAVKEFSPLKLRIGGSLQDKVIYGVDPQQPCTPFVKKKSEMFGFSQGCLPMHRWDELNGFFKKAGAVIIFGLNALNGRVHLPGGSLGGPWNSTNAASFIHYTVNKGYTIHGWELGLWEMGGALLRLLGFCFWAFLWLSSFVAVDAVGASPPAGASKGTAVVDGTTAIAVTDDDFVCATLDWWPPEKCDYGTCSWGLASVLNLSCRMLRFGWDGRRVQNLSNKILLNAVKEFSPLKLRIGGSLQDKVIYGVDPQQPCTPFVKKKSEMFGFSQGCLPMHRWDELNGFFKKAGAVIIFGLNALNGRVHLPGGSLGGPWNSTNAASFIHYTVNKGYTIHGWELGLWEMGGALLRLLGFCFWAFLWLSSFVAVDAVGASPPAGASKGTAVVDGTTAIAVTDDDFVCATLDWWPPEKCDYGTCSWGLASVLNLSCRMLRFGWDGRRVQNLSNKILLNAVKEFSPLKLRIGGSLQDKVIYGVDPQQPCTPFVKKKSEMFGFSQGCLPMHRWDELNGFFKKAGAVIIFGLNALNGRVHLPGGSLGGPWNSTNAASFIHYTVNKGYTVHGWELGKSHVPFRFLTS</sequence>
<protein>
    <submittedName>
        <fullName evidence="3">Uncharacterized protein LOC120104587 isoform X1</fullName>
    </submittedName>
</protein>
<dbReference type="Gene3D" id="3.20.20.80">
    <property type="entry name" value="Glycosidases"/>
    <property type="match status" value="5"/>
</dbReference>
<organism evidence="2 3">
    <name type="scientific">Phoenix dactylifera</name>
    <name type="common">Date palm</name>
    <dbReference type="NCBI Taxonomy" id="42345"/>
    <lineage>
        <taxon>Eukaryota</taxon>
        <taxon>Viridiplantae</taxon>
        <taxon>Streptophyta</taxon>
        <taxon>Embryophyta</taxon>
        <taxon>Tracheophyta</taxon>
        <taxon>Spermatophyta</taxon>
        <taxon>Magnoliopsida</taxon>
        <taxon>Liliopsida</taxon>
        <taxon>Arecaceae</taxon>
        <taxon>Coryphoideae</taxon>
        <taxon>Phoeniceae</taxon>
        <taxon>Phoenix</taxon>
    </lineage>
</organism>
<dbReference type="Pfam" id="PF03662">
    <property type="entry name" value="Glyco_hydro_79n"/>
    <property type="match status" value="5"/>
</dbReference>
<gene>
    <name evidence="3" type="primary">LOC120104587</name>
</gene>
<dbReference type="GeneID" id="120104587"/>
<evidence type="ECO:0000313" key="2">
    <source>
        <dbReference type="Proteomes" id="UP000228380"/>
    </source>
</evidence>
<dbReference type="GO" id="GO:0016020">
    <property type="term" value="C:membrane"/>
    <property type="evidence" value="ECO:0007669"/>
    <property type="project" value="InterPro"/>
</dbReference>
<reference evidence="3" key="1">
    <citation type="submission" date="2025-08" db="UniProtKB">
        <authorList>
            <consortium name="RefSeq"/>
        </authorList>
    </citation>
    <scope>IDENTIFICATION</scope>
    <source>
        <tissue evidence="3">Young leaves</tissue>
    </source>
</reference>
<dbReference type="SUPFAM" id="SSF51445">
    <property type="entry name" value="(Trans)glycosidases"/>
    <property type="match status" value="5"/>
</dbReference>
<dbReference type="PANTHER" id="PTHR14363:SF17">
    <property type="entry name" value="HEPARANASE-LIKE PROTEIN 3"/>
    <property type="match status" value="1"/>
</dbReference>
<dbReference type="RefSeq" id="XP_038971901.1">
    <property type="nucleotide sequence ID" value="XM_039115973.1"/>
</dbReference>
<comment type="similarity">
    <text evidence="1">Belongs to the glycosyl hydrolase 79 family.</text>
</comment>
<dbReference type="Proteomes" id="UP000228380">
    <property type="component" value="Unplaced"/>
</dbReference>
<name>A0A8B8ZCS4_PHODC</name>
<dbReference type="PANTHER" id="PTHR14363">
    <property type="entry name" value="HEPARANASE-RELATED"/>
    <property type="match status" value="1"/>
</dbReference>
<evidence type="ECO:0000256" key="1">
    <source>
        <dbReference type="ARBA" id="ARBA00009800"/>
    </source>
</evidence>
<dbReference type="KEGG" id="pda:120104587"/>
<dbReference type="GO" id="GO:0004566">
    <property type="term" value="F:beta-glucuronidase activity"/>
    <property type="evidence" value="ECO:0007669"/>
    <property type="project" value="TreeGrafter"/>
</dbReference>
<dbReference type="OrthoDB" id="726732at2759"/>
<dbReference type="GO" id="GO:0009505">
    <property type="term" value="C:plant-type cell wall"/>
    <property type="evidence" value="ECO:0007669"/>
    <property type="project" value="TreeGrafter"/>
</dbReference>
<dbReference type="InterPro" id="IPR017853">
    <property type="entry name" value="GH"/>
</dbReference>
<accession>A0A8B8ZCS4</accession>
<proteinExistence type="inferred from homology"/>
<dbReference type="AlphaFoldDB" id="A0A8B8ZCS4"/>
<keyword evidence="2" id="KW-1185">Reference proteome</keyword>